<feature type="domain" description="Cytochrome c" evidence="10">
    <location>
        <begin position="124"/>
        <end position="210"/>
    </location>
</feature>
<name>A0ABV6PW54_9BURK</name>
<keyword evidence="6" id="KW-0249">Electron transport</keyword>
<feature type="chain" id="PRO_5045297250" evidence="9">
    <location>
        <begin position="25"/>
        <end position="222"/>
    </location>
</feature>
<dbReference type="InterPro" id="IPR024167">
    <property type="entry name" value="Cytochrome_c4-like"/>
</dbReference>
<proteinExistence type="predicted"/>
<gene>
    <name evidence="11" type="ORF">ACFFGG_14620</name>
</gene>
<dbReference type="Proteomes" id="UP001589834">
    <property type="component" value="Unassembled WGS sequence"/>
</dbReference>
<feature type="domain" description="Cytochrome c" evidence="10">
    <location>
        <begin position="28"/>
        <end position="110"/>
    </location>
</feature>
<evidence type="ECO:0000256" key="1">
    <source>
        <dbReference type="ARBA" id="ARBA00004418"/>
    </source>
</evidence>
<keyword evidence="2" id="KW-0813">Transport</keyword>
<sequence length="222" mass="23682">MKPNLSPMFAALIAAAGLATTAQAQVTGNVEAGAGKVAMCIGCHGITDYKTNFPEVYHVPKIAGQNPKYLEAALTEYKKANRKHPSMRGIAGSLTEQDMADVAAYYTALGEVKDAPEVPATPRAARADVAALLQKGACVSCHGENFNKPIDPAYPKIAGQYPDYLYAALTAYKDDTHATWGRGNPIMAGMAKQFTNAELKAIAYYIGSLPGDIRTVPQGRFR</sequence>
<comment type="subcellular location">
    <subcellularLocation>
        <location evidence="1">Periplasm</location>
    </subcellularLocation>
</comment>
<dbReference type="Gene3D" id="1.10.760.10">
    <property type="entry name" value="Cytochrome c-like domain"/>
    <property type="match status" value="2"/>
</dbReference>
<keyword evidence="5" id="KW-0574">Periplasm</keyword>
<reference evidence="11 12" key="1">
    <citation type="submission" date="2024-09" db="EMBL/GenBank/DDBJ databases">
        <authorList>
            <person name="Sun Q."/>
            <person name="Mori K."/>
        </authorList>
    </citation>
    <scope>NUCLEOTIDE SEQUENCE [LARGE SCALE GENOMIC DNA]</scope>
    <source>
        <strain evidence="11 12">NCAIM B.02336</strain>
    </source>
</reference>
<evidence type="ECO:0000256" key="3">
    <source>
        <dbReference type="ARBA" id="ARBA00022617"/>
    </source>
</evidence>
<dbReference type="PIRSF" id="PIRSF000005">
    <property type="entry name" value="Cytochrome_c4"/>
    <property type="match status" value="1"/>
</dbReference>
<evidence type="ECO:0000256" key="7">
    <source>
        <dbReference type="ARBA" id="ARBA00023004"/>
    </source>
</evidence>
<organism evidence="11 12">
    <name type="scientific">Ottowia pentelensis</name>
    <dbReference type="NCBI Taxonomy" id="511108"/>
    <lineage>
        <taxon>Bacteria</taxon>
        <taxon>Pseudomonadati</taxon>
        <taxon>Pseudomonadota</taxon>
        <taxon>Betaproteobacteria</taxon>
        <taxon>Burkholderiales</taxon>
        <taxon>Comamonadaceae</taxon>
        <taxon>Ottowia</taxon>
    </lineage>
</organism>
<dbReference type="PANTHER" id="PTHR33751:SF9">
    <property type="entry name" value="CYTOCHROME C4"/>
    <property type="match status" value="1"/>
</dbReference>
<dbReference type="RefSeq" id="WP_293223499.1">
    <property type="nucleotide sequence ID" value="NZ_JBHLTN010000029.1"/>
</dbReference>
<keyword evidence="7 8" id="KW-0408">Iron</keyword>
<accession>A0ABV6PW54</accession>
<keyword evidence="4 8" id="KW-0479">Metal-binding</keyword>
<dbReference type="Pfam" id="PF00034">
    <property type="entry name" value="Cytochrom_C"/>
    <property type="match status" value="2"/>
</dbReference>
<dbReference type="EMBL" id="JBHLTN010000029">
    <property type="protein sequence ID" value="MFC0593784.1"/>
    <property type="molecule type" value="Genomic_DNA"/>
</dbReference>
<comment type="caution">
    <text evidence="11">The sequence shown here is derived from an EMBL/GenBank/DDBJ whole genome shotgun (WGS) entry which is preliminary data.</text>
</comment>
<evidence type="ECO:0000256" key="9">
    <source>
        <dbReference type="SAM" id="SignalP"/>
    </source>
</evidence>
<keyword evidence="9" id="KW-0732">Signal</keyword>
<evidence type="ECO:0000259" key="10">
    <source>
        <dbReference type="PROSITE" id="PS51007"/>
    </source>
</evidence>
<evidence type="ECO:0000256" key="4">
    <source>
        <dbReference type="ARBA" id="ARBA00022723"/>
    </source>
</evidence>
<feature type="signal peptide" evidence="9">
    <location>
        <begin position="1"/>
        <end position="24"/>
    </location>
</feature>
<evidence type="ECO:0000256" key="6">
    <source>
        <dbReference type="ARBA" id="ARBA00022982"/>
    </source>
</evidence>
<dbReference type="PROSITE" id="PS51007">
    <property type="entry name" value="CYTC"/>
    <property type="match status" value="2"/>
</dbReference>
<evidence type="ECO:0000256" key="5">
    <source>
        <dbReference type="ARBA" id="ARBA00022764"/>
    </source>
</evidence>
<dbReference type="InterPro" id="IPR036909">
    <property type="entry name" value="Cyt_c-like_dom_sf"/>
</dbReference>
<dbReference type="PANTHER" id="PTHR33751">
    <property type="entry name" value="CBB3-TYPE CYTOCHROME C OXIDASE SUBUNIT FIXP"/>
    <property type="match status" value="1"/>
</dbReference>
<dbReference type="InterPro" id="IPR050597">
    <property type="entry name" value="Cytochrome_c_Oxidase_Subunit"/>
</dbReference>
<protein>
    <submittedName>
        <fullName evidence="11">C-type cytochrome</fullName>
    </submittedName>
</protein>
<dbReference type="InterPro" id="IPR009056">
    <property type="entry name" value="Cyt_c-like_dom"/>
</dbReference>
<evidence type="ECO:0000313" key="12">
    <source>
        <dbReference type="Proteomes" id="UP001589834"/>
    </source>
</evidence>
<evidence type="ECO:0000256" key="2">
    <source>
        <dbReference type="ARBA" id="ARBA00022448"/>
    </source>
</evidence>
<keyword evidence="3 8" id="KW-0349">Heme</keyword>
<evidence type="ECO:0000256" key="8">
    <source>
        <dbReference type="PROSITE-ProRule" id="PRU00433"/>
    </source>
</evidence>
<dbReference type="SUPFAM" id="SSF46626">
    <property type="entry name" value="Cytochrome c"/>
    <property type="match status" value="2"/>
</dbReference>
<evidence type="ECO:0000313" key="11">
    <source>
        <dbReference type="EMBL" id="MFC0593784.1"/>
    </source>
</evidence>
<keyword evidence="12" id="KW-1185">Reference proteome</keyword>